<evidence type="ECO:0000256" key="6">
    <source>
        <dbReference type="HAMAP-Rule" id="MF_01915"/>
    </source>
</evidence>
<evidence type="ECO:0000256" key="1">
    <source>
        <dbReference type="ARBA" id="ARBA00022475"/>
    </source>
</evidence>
<dbReference type="InterPro" id="IPR026265">
    <property type="entry name" value="LptC"/>
</dbReference>
<evidence type="ECO:0000313" key="8">
    <source>
        <dbReference type="Proteomes" id="UP000243488"/>
    </source>
</evidence>
<dbReference type="GO" id="GO:0030288">
    <property type="term" value="C:outer membrane-bounded periplasmic space"/>
    <property type="evidence" value="ECO:0007669"/>
    <property type="project" value="TreeGrafter"/>
</dbReference>
<dbReference type="GO" id="GO:0015221">
    <property type="term" value="F:lipopolysaccharide transmembrane transporter activity"/>
    <property type="evidence" value="ECO:0007669"/>
    <property type="project" value="InterPro"/>
</dbReference>
<comment type="function">
    <text evidence="6">Involved in the assembly of lipopolysaccharide (LPS). Required for the translocation of LPS from the inner membrane to the outer membrane. Facilitates the transfer of LPS from the inner membrane to the periplasmic protein LptA. Could be a docking site for LptA.</text>
</comment>
<evidence type="ECO:0000256" key="2">
    <source>
        <dbReference type="ARBA" id="ARBA00022519"/>
    </source>
</evidence>
<evidence type="ECO:0000256" key="4">
    <source>
        <dbReference type="ARBA" id="ARBA00022989"/>
    </source>
</evidence>
<dbReference type="EMBL" id="CP020100">
    <property type="protein sequence ID" value="AQZ93437.1"/>
    <property type="molecule type" value="Genomic_DNA"/>
</dbReference>
<accession>A0A1V0B0G0</accession>
<proteinExistence type="inferred from homology"/>
<sequence length="193" mass="21934">MKLQLPRYLLTGALAILATVVALAVGYWNIGLSRYTPAPLVTDPAQPDFFMENPRILQRNEEGRPRYRLESEQARHLASNDSTELSAPRLLFYREGEAQPWETISRKAYTYDNADRVELVGDVQIEQRLPGQPRRKLSTEALTVFPPRDYAETDQDVKIEAARGVTTATGMQLYFNDGRVTLLSNVRGQHEVR</sequence>
<keyword evidence="2 6" id="KW-0997">Cell inner membrane</keyword>
<dbReference type="InterPro" id="IPR010664">
    <property type="entry name" value="LipoPS_assembly_LptC-rel"/>
</dbReference>
<reference evidence="7 8" key="1">
    <citation type="submission" date="2017-03" db="EMBL/GenBank/DDBJ databases">
        <title>Complete genome sequence of the novel DNRA strain Pseudomonas sp. S-6-2 isolated from Chinese polluted river sediment. Journal of Biotechnology.</title>
        <authorList>
            <person name="Li J."/>
            <person name="Xiang F."/>
            <person name="Wang L."/>
            <person name="Xi L."/>
            <person name="Liu J."/>
        </authorList>
    </citation>
    <scope>NUCLEOTIDE SEQUENCE [LARGE SCALE GENOMIC DNA]</scope>
    <source>
        <strain evidence="7 8">S-6-2</strain>
    </source>
</reference>
<keyword evidence="5 6" id="KW-0472">Membrane</keyword>
<keyword evidence="8" id="KW-1185">Reference proteome</keyword>
<dbReference type="PANTHER" id="PTHR37481:SF1">
    <property type="entry name" value="LIPOPOLYSACCHARIDE EXPORT SYSTEM PROTEIN LPTC"/>
    <property type="match status" value="1"/>
</dbReference>
<comment type="subunit">
    <text evidence="6">Component of the lipopolysaccharide transport and assembly complex. Interacts with LptA and the LptBFG transporter complex.</text>
</comment>
<dbReference type="Gene3D" id="2.60.450.10">
    <property type="entry name" value="Lipopolysaccharide (LPS) transport protein A like domain"/>
    <property type="match status" value="1"/>
</dbReference>
<dbReference type="NCBIfam" id="TIGR04409">
    <property type="entry name" value="LptC_YrbK"/>
    <property type="match status" value="1"/>
</dbReference>
<dbReference type="GO" id="GO:0005886">
    <property type="term" value="C:plasma membrane"/>
    <property type="evidence" value="ECO:0007669"/>
    <property type="project" value="UniProtKB-SubCell"/>
</dbReference>
<comment type="similarity">
    <text evidence="6">Belongs to the LptC family.</text>
</comment>
<organism evidence="7 8">
    <name type="scientific">Halopseudomonas phragmitis</name>
    <dbReference type="NCBI Taxonomy" id="1931241"/>
    <lineage>
        <taxon>Bacteria</taxon>
        <taxon>Pseudomonadati</taxon>
        <taxon>Pseudomonadota</taxon>
        <taxon>Gammaproteobacteria</taxon>
        <taxon>Pseudomonadales</taxon>
        <taxon>Pseudomonadaceae</taxon>
        <taxon>Halopseudomonas</taxon>
    </lineage>
</organism>
<dbReference type="KEGG" id="ppha:BVH74_01045"/>
<evidence type="ECO:0000256" key="3">
    <source>
        <dbReference type="ARBA" id="ARBA00022692"/>
    </source>
</evidence>
<keyword evidence="4 6" id="KW-1133">Transmembrane helix</keyword>
<dbReference type="InterPro" id="IPR052363">
    <property type="entry name" value="LPS_export_LptC"/>
</dbReference>
<name>A0A1V0B0G0_9GAMM</name>
<evidence type="ECO:0000313" key="7">
    <source>
        <dbReference type="EMBL" id="AQZ93437.1"/>
    </source>
</evidence>
<dbReference type="Pfam" id="PF06835">
    <property type="entry name" value="LptC"/>
    <property type="match status" value="1"/>
</dbReference>
<dbReference type="PANTHER" id="PTHR37481">
    <property type="entry name" value="LIPOPOLYSACCHARIDE EXPORT SYSTEM PROTEIN LPTC"/>
    <property type="match status" value="1"/>
</dbReference>
<dbReference type="GO" id="GO:0017089">
    <property type="term" value="F:glycolipid transfer activity"/>
    <property type="evidence" value="ECO:0007669"/>
    <property type="project" value="TreeGrafter"/>
</dbReference>
<dbReference type="HAMAP" id="MF_01915">
    <property type="entry name" value="LPS_assembly_LptC"/>
    <property type="match status" value="1"/>
</dbReference>
<keyword evidence="1 6" id="KW-1003">Cell membrane</keyword>
<dbReference type="AlphaFoldDB" id="A0A1V0B0G0"/>
<comment type="subcellular location">
    <subcellularLocation>
        <location evidence="6">Cell inner membrane</location>
        <topology evidence="6">Single-pass membrane protein</topology>
    </subcellularLocation>
</comment>
<evidence type="ECO:0000256" key="5">
    <source>
        <dbReference type="ARBA" id="ARBA00023136"/>
    </source>
</evidence>
<dbReference type="RefSeq" id="WP_080048295.1">
    <property type="nucleotide sequence ID" value="NZ_CP020100.1"/>
</dbReference>
<gene>
    <name evidence="6" type="primary">lptC</name>
    <name evidence="7" type="ORF">BVH74_01045</name>
</gene>
<keyword evidence="3 6" id="KW-0812">Transmembrane</keyword>
<dbReference type="Proteomes" id="UP000243488">
    <property type="component" value="Chromosome"/>
</dbReference>
<dbReference type="STRING" id="1931241.BVH74_01045"/>
<dbReference type="GO" id="GO:0043165">
    <property type="term" value="P:Gram-negative-bacterium-type cell outer membrane assembly"/>
    <property type="evidence" value="ECO:0007669"/>
    <property type="project" value="UniProtKB-UniRule"/>
</dbReference>
<protein>
    <recommendedName>
        <fullName evidence="6">Lipopolysaccharide export system protein LptC</fullName>
    </recommendedName>
</protein>